<gene>
    <name evidence="3" type="ORF">SAMN05660841_02142</name>
</gene>
<sequence length="279" mass="30920">MKNKHTAFSFSILLFFLFFGTKVHAQNVDSILFSNTAWHDHLIKKGIIWKQANIQGIFGSQQEINIIEVDLKKHGKKIHLAALPKSREKTSTLAQQHDAILALNGGFFDMKNGGAVDFIKVKHQIINTTVTKSARANAYLAFDHKKLLITDDSTQSGAYPNILLAGPLLLKDGLSYPLSKNAFNDNRHPRTAIALKGNKLILLTVDGRNAKSQGLTLGELEKIFRWYGCQSAMNLDGGGSTTMYIKGQADHGVVNYPSDNKLFDHKGERAVSNIIYLTN</sequence>
<dbReference type="InterPro" id="IPR018711">
    <property type="entry name" value="NAGPA"/>
</dbReference>
<protein>
    <recommendedName>
        <fullName evidence="2">Phosphodiester glycosidase domain-containing protein</fullName>
    </recommendedName>
</protein>
<dbReference type="OrthoDB" id="9809781at2"/>
<dbReference type="Proteomes" id="UP000190150">
    <property type="component" value="Unassembled WGS sequence"/>
</dbReference>
<name>A0A1T5DSD3_9SPHI</name>
<reference evidence="4" key="1">
    <citation type="submission" date="2017-02" db="EMBL/GenBank/DDBJ databases">
        <authorList>
            <person name="Varghese N."/>
            <person name="Submissions S."/>
        </authorList>
    </citation>
    <scope>NUCLEOTIDE SEQUENCE [LARGE SCALE GENOMIC DNA]</scope>
    <source>
        <strain evidence="4">DSM 24091</strain>
    </source>
</reference>
<dbReference type="PANTHER" id="PTHR40446:SF2">
    <property type="entry name" value="N-ACETYLGLUCOSAMINE-1-PHOSPHODIESTER ALPHA-N-ACETYLGLUCOSAMINIDASE"/>
    <property type="match status" value="1"/>
</dbReference>
<dbReference type="RefSeq" id="WP_079643075.1">
    <property type="nucleotide sequence ID" value="NZ_FUZF01000008.1"/>
</dbReference>
<evidence type="ECO:0000313" key="4">
    <source>
        <dbReference type="Proteomes" id="UP000190150"/>
    </source>
</evidence>
<feature type="chain" id="PRO_5013115047" description="Phosphodiester glycosidase domain-containing protein" evidence="1">
    <location>
        <begin position="26"/>
        <end position="279"/>
    </location>
</feature>
<accession>A0A1T5DSD3</accession>
<organism evidence="3 4">
    <name type="scientific">Sphingobacterium nematocida</name>
    <dbReference type="NCBI Taxonomy" id="1513896"/>
    <lineage>
        <taxon>Bacteria</taxon>
        <taxon>Pseudomonadati</taxon>
        <taxon>Bacteroidota</taxon>
        <taxon>Sphingobacteriia</taxon>
        <taxon>Sphingobacteriales</taxon>
        <taxon>Sphingobacteriaceae</taxon>
        <taxon>Sphingobacterium</taxon>
    </lineage>
</organism>
<dbReference type="Pfam" id="PF09992">
    <property type="entry name" value="NAGPA"/>
    <property type="match status" value="1"/>
</dbReference>
<dbReference type="STRING" id="1513896.SAMN05660841_02142"/>
<dbReference type="AlphaFoldDB" id="A0A1T5DSD3"/>
<evidence type="ECO:0000259" key="2">
    <source>
        <dbReference type="Pfam" id="PF09992"/>
    </source>
</evidence>
<feature type="domain" description="Phosphodiester glycosidase" evidence="2">
    <location>
        <begin position="98"/>
        <end position="277"/>
    </location>
</feature>
<proteinExistence type="predicted"/>
<keyword evidence="4" id="KW-1185">Reference proteome</keyword>
<feature type="signal peptide" evidence="1">
    <location>
        <begin position="1"/>
        <end position="25"/>
    </location>
</feature>
<dbReference type="EMBL" id="FUZF01000008">
    <property type="protein sequence ID" value="SKB74645.1"/>
    <property type="molecule type" value="Genomic_DNA"/>
</dbReference>
<dbReference type="PANTHER" id="PTHR40446">
    <property type="entry name" value="N-ACETYLGLUCOSAMINE-1-PHOSPHODIESTER ALPHA-N-ACETYLGLUCOSAMINIDASE"/>
    <property type="match status" value="1"/>
</dbReference>
<evidence type="ECO:0000313" key="3">
    <source>
        <dbReference type="EMBL" id="SKB74645.1"/>
    </source>
</evidence>
<keyword evidence="1" id="KW-0732">Signal</keyword>
<evidence type="ECO:0000256" key="1">
    <source>
        <dbReference type="SAM" id="SignalP"/>
    </source>
</evidence>